<evidence type="ECO:0000313" key="5">
    <source>
        <dbReference type="Proteomes" id="UP000034215"/>
    </source>
</evidence>
<accession>A0A0G0QWR1</accession>
<dbReference type="AlphaFoldDB" id="A0A0G0QWR1"/>
<dbReference type="SUPFAM" id="SSF54814">
    <property type="entry name" value="Prokaryotic type KH domain (KH-domain type II)"/>
    <property type="match status" value="1"/>
</dbReference>
<name>A0A0G0QWR1_9BACT</name>
<dbReference type="InterPro" id="IPR009019">
    <property type="entry name" value="KH_sf_prok-type"/>
</dbReference>
<dbReference type="InterPro" id="IPR015946">
    <property type="entry name" value="KH_dom-like_a/b"/>
</dbReference>
<dbReference type="EMBL" id="LBYA01000004">
    <property type="protein sequence ID" value="KKR44849.1"/>
    <property type="molecule type" value="Genomic_DNA"/>
</dbReference>
<sequence>MKELLEFLLKGILGESPKGKEEFEIVELNEDGRLSYTIKSAPENMGLIIGKGGRMIKSLRNILKVRATLEKTAVTLNVE</sequence>
<dbReference type="PANTHER" id="PTHR34654">
    <property type="entry name" value="UPF0109 PROTEIN SCO5592"/>
    <property type="match status" value="1"/>
</dbReference>
<proteinExistence type="predicted"/>
<evidence type="ECO:0000256" key="2">
    <source>
        <dbReference type="ARBA" id="ARBA00022884"/>
    </source>
</evidence>
<dbReference type="Gene3D" id="3.30.300.20">
    <property type="match status" value="1"/>
</dbReference>
<protein>
    <submittedName>
        <fullName evidence="4">Uncharacterized protein</fullName>
    </submittedName>
</protein>
<evidence type="ECO:0000256" key="1">
    <source>
        <dbReference type="ARBA" id="ARBA00022490"/>
    </source>
</evidence>
<evidence type="ECO:0000256" key="3">
    <source>
        <dbReference type="PROSITE-ProRule" id="PRU00117"/>
    </source>
</evidence>
<dbReference type="Pfam" id="PF13083">
    <property type="entry name" value="KH_KhpA-B"/>
    <property type="match status" value="1"/>
</dbReference>
<dbReference type="GO" id="GO:0003723">
    <property type="term" value="F:RNA binding"/>
    <property type="evidence" value="ECO:0007669"/>
    <property type="project" value="UniProtKB-UniRule"/>
</dbReference>
<keyword evidence="2 3" id="KW-0694">RNA-binding</keyword>
<comment type="caution">
    <text evidence="4">The sequence shown here is derived from an EMBL/GenBank/DDBJ whole genome shotgun (WGS) entry which is preliminary data.</text>
</comment>
<organism evidence="4 5">
    <name type="scientific">Candidatus Woesebacteria bacterium GW2011_GWB1_40_12</name>
    <dbReference type="NCBI Taxonomy" id="1618576"/>
    <lineage>
        <taxon>Bacteria</taxon>
        <taxon>Candidatus Woeseibacteriota</taxon>
    </lineage>
</organism>
<gene>
    <name evidence="4" type="ORF">UT76_C0004G0012</name>
</gene>
<dbReference type="Proteomes" id="UP000034215">
    <property type="component" value="Unassembled WGS sequence"/>
</dbReference>
<evidence type="ECO:0000313" key="4">
    <source>
        <dbReference type="EMBL" id="KKR44849.1"/>
    </source>
</evidence>
<keyword evidence="1" id="KW-0963">Cytoplasm</keyword>
<dbReference type="PANTHER" id="PTHR34654:SF1">
    <property type="entry name" value="RNA-BINDING PROTEIN KHPA"/>
    <property type="match status" value="1"/>
</dbReference>
<dbReference type="InterPro" id="IPR020627">
    <property type="entry name" value="KhpA"/>
</dbReference>
<dbReference type="PROSITE" id="PS50084">
    <property type="entry name" value="KH_TYPE_1"/>
    <property type="match status" value="1"/>
</dbReference>
<reference evidence="4 5" key="1">
    <citation type="journal article" date="2015" name="Nature">
        <title>rRNA introns, odd ribosomes, and small enigmatic genomes across a large radiation of phyla.</title>
        <authorList>
            <person name="Brown C.T."/>
            <person name="Hug L.A."/>
            <person name="Thomas B.C."/>
            <person name="Sharon I."/>
            <person name="Castelle C.J."/>
            <person name="Singh A."/>
            <person name="Wilkins M.J."/>
            <person name="Williams K.H."/>
            <person name="Banfield J.F."/>
        </authorList>
    </citation>
    <scope>NUCLEOTIDE SEQUENCE [LARGE SCALE GENOMIC DNA]</scope>
</reference>